<organism evidence="1 2">
    <name type="scientific">Thermoanaerobaculum aquaticum</name>
    <dbReference type="NCBI Taxonomy" id="1312852"/>
    <lineage>
        <taxon>Bacteria</taxon>
        <taxon>Pseudomonadati</taxon>
        <taxon>Acidobacteriota</taxon>
        <taxon>Thermoanaerobaculia</taxon>
        <taxon>Thermoanaerobaculales</taxon>
        <taxon>Thermoanaerobaculaceae</taxon>
        <taxon>Thermoanaerobaculum</taxon>
    </lineage>
</organism>
<evidence type="ECO:0000313" key="1">
    <source>
        <dbReference type="EMBL" id="KDA53906.1"/>
    </source>
</evidence>
<sequence>MAVEMRNILSQGSFDFGWARRLSNEEHFQGFETALTEVVRLLIEWFGVTRAIWEAKKREDNERFLSRFLKGKVPMVHGIDITNIEALAGLAHDLYFTNDSFEFRVVLWSEDVAVALEGCSDPIVFSFTVRPPRGER</sequence>
<proteinExistence type="predicted"/>
<name>A0A062Y0N2_9BACT</name>
<keyword evidence="2" id="KW-1185">Reference proteome</keyword>
<evidence type="ECO:0000313" key="2">
    <source>
        <dbReference type="Proteomes" id="UP000027284"/>
    </source>
</evidence>
<gene>
    <name evidence="1" type="ORF">EG19_01540</name>
</gene>
<reference evidence="1 2" key="1">
    <citation type="submission" date="2014-04" db="EMBL/GenBank/DDBJ databases">
        <title>The Genome Sequence of Thermoanaerobaculum aquaticum MP-01, The First Cultivated Group 23 Acidobacterium.</title>
        <authorList>
            <person name="Stamps B.W."/>
            <person name="Losey N.A."/>
            <person name="Lawson P.A."/>
            <person name="Stevenson B.S."/>
        </authorList>
    </citation>
    <scope>NUCLEOTIDE SEQUENCE [LARGE SCALE GENOMIC DNA]</scope>
    <source>
        <strain evidence="1 2">MP-01</strain>
    </source>
</reference>
<dbReference type="EMBL" id="JMFG01000015">
    <property type="protein sequence ID" value="KDA53906.1"/>
    <property type="molecule type" value="Genomic_DNA"/>
</dbReference>
<dbReference type="Proteomes" id="UP000027284">
    <property type="component" value="Unassembled WGS sequence"/>
</dbReference>
<protein>
    <submittedName>
        <fullName evidence="1">Uncharacterized protein</fullName>
    </submittedName>
</protein>
<comment type="caution">
    <text evidence="1">The sequence shown here is derived from an EMBL/GenBank/DDBJ whole genome shotgun (WGS) entry which is preliminary data.</text>
</comment>
<accession>A0A062Y0N2</accession>
<dbReference type="AlphaFoldDB" id="A0A062Y0N2"/>
<dbReference type="RefSeq" id="WP_038048516.1">
    <property type="nucleotide sequence ID" value="NZ_JMFG01000015.1"/>
</dbReference>